<organism evidence="3 4">
    <name type="scientific">Melittangium boletus DSM 14713</name>
    <dbReference type="NCBI Taxonomy" id="1294270"/>
    <lineage>
        <taxon>Bacteria</taxon>
        <taxon>Pseudomonadati</taxon>
        <taxon>Myxococcota</taxon>
        <taxon>Myxococcia</taxon>
        <taxon>Myxococcales</taxon>
        <taxon>Cystobacterineae</taxon>
        <taxon>Archangiaceae</taxon>
        <taxon>Melittangium</taxon>
    </lineage>
</organism>
<dbReference type="SUPFAM" id="SSF52980">
    <property type="entry name" value="Restriction endonuclease-like"/>
    <property type="match status" value="1"/>
</dbReference>
<reference evidence="3 4" key="1">
    <citation type="submission" date="2017-06" db="EMBL/GenBank/DDBJ databases">
        <authorList>
            <person name="Kim H.J."/>
            <person name="Triplett B.A."/>
        </authorList>
    </citation>
    <scope>NUCLEOTIDE SEQUENCE [LARGE SCALE GENOMIC DNA]</scope>
    <source>
        <strain evidence="3 4">DSM 14713</strain>
    </source>
</reference>
<evidence type="ECO:0000259" key="2">
    <source>
        <dbReference type="Pfam" id="PF04480"/>
    </source>
</evidence>
<sequence>MPPSRSSSPTRAHPLERHQRQRERGHPTLSVLAGPPGAALAFWRSWLDTHARPLALVSEGAPSVGVRQWLTALDRIHPLATLAADFLGAAAGMRPGELPTRLEARTEHERDVILQALWPTLPPGDAATACQLLLRSAQVVHKSGGPVDALLAEWPTEPLRALGAMHALVPQSQAPALLLSGAGDARWLADAARFADRAFNTVPSLVMALQALPAEVDAYLGLPGGSRAQTYVREGLLPLEAPSAEQLQRRLESLGLPKAIQTLDGPLARLAEEGVPDEVLVHYGEAARYLEAASHGSENVDRARSSAERFLYELLEAMPATRGLFELNARAGFRFGGREIEVDFLSRRLRVAIEVDGYHHFRDEVAYRRDRRKDLTLQRHGYWVVRILANDVVARLEEIRDTLREVVSLRREGLEGSPSHREDGDAGA</sequence>
<proteinExistence type="predicted"/>
<dbReference type="RefSeq" id="WP_095978447.1">
    <property type="nucleotide sequence ID" value="NZ_CP022163.1"/>
</dbReference>
<dbReference type="OrthoDB" id="570739at2"/>
<dbReference type="InterPro" id="IPR011335">
    <property type="entry name" value="Restrct_endonuc-II-like"/>
</dbReference>
<feature type="compositionally biased region" description="Polar residues" evidence="1">
    <location>
        <begin position="1"/>
        <end position="10"/>
    </location>
</feature>
<dbReference type="Proteomes" id="UP000217289">
    <property type="component" value="Chromosome"/>
</dbReference>
<feature type="domain" description="DUF559" evidence="2">
    <location>
        <begin position="342"/>
        <end position="405"/>
    </location>
</feature>
<dbReference type="InterPro" id="IPR007569">
    <property type="entry name" value="DUF559"/>
</dbReference>
<dbReference type="KEGG" id="mbd:MEBOL_003394"/>
<accession>A0A250IDL4</accession>
<dbReference type="Pfam" id="PF04480">
    <property type="entry name" value="DUF559"/>
    <property type="match status" value="1"/>
</dbReference>
<name>A0A250IDL4_9BACT</name>
<feature type="region of interest" description="Disordered" evidence="1">
    <location>
        <begin position="1"/>
        <end position="31"/>
    </location>
</feature>
<feature type="compositionally biased region" description="Basic and acidic residues" evidence="1">
    <location>
        <begin position="13"/>
        <end position="26"/>
    </location>
</feature>
<dbReference type="Gene3D" id="3.40.960.10">
    <property type="entry name" value="VSR Endonuclease"/>
    <property type="match status" value="1"/>
</dbReference>
<dbReference type="EMBL" id="CP022163">
    <property type="protein sequence ID" value="ATB29939.1"/>
    <property type="molecule type" value="Genomic_DNA"/>
</dbReference>
<protein>
    <recommendedName>
        <fullName evidence="2">DUF559 domain-containing protein</fullName>
    </recommendedName>
</protein>
<evidence type="ECO:0000313" key="4">
    <source>
        <dbReference type="Proteomes" id="UP000217289"/>
    </source>
</evidence>
<gene>
    <name evidence="3" type="ORF">MEBOL_003394</name>
</gene>
<dbReference type="AlphaFoldDB" id="A0A250IDL4"/>
<evidence type="ECO:0000256" key="1">
    <source>
        <dbReference type="SAM" id="MobiDB-lite"/>
    </source>
</evidence>
<evidence type="ECO:0000313" key="3">
    <source>
        <dbReference type="EMBL" id="ATB29939.1"/>
    </source>
</evidence>
<keyword evidence="4" id="KW-1185">Reference proteome</keyword>